<evidence type="ECO:0000256" key="1">
    <source>
        <dbReference type="ARBA" id="ARBA00043985"/>
    </source>
</evidence>
<proteinExistence type="inferred from homology"/>
<evidence type="ECO:0000313" key="2">
    <source>
        <dbReference type="EMBL" id="PJO41450.1"/>
    </source>
</evidence>
<dbReference type="AlphaFoldDB" id="A0A2M9Q037"/>
<evidence type="ECO:0000313" key="3">
    <source>
        <dbReference type="Proteomes" id="UP000232101"/>
    </source>
</evidence>
<accession>A0A2M9Q037</accession>
<dbReference type="RefSeq" id="WP_100545091.1">
    <property type="nucleotide sequence ID" value="NZ_PHQY01000671.1"/>
</dbReference>
<gene>
    <name evidence="2" type="ORF">CWD94_22775</name>
</gene>
<dbReference type="Pfam" id="PF04012">
    <property type="entry name" value="PspA_IM30"/>
    <property type="match status" value="1"/>
</dbReference>
<reference evidence="2 3" key="1">
    <citation type="submission" date="2017-11" db="EMBL/GenBank/DDBJ databases">
        <title>Bacterial isolate from king chilli rhizosphere.</title>
        <authorList>
            <person name="Takhelmayum P."/>
            <person name="Sarangthem I."/>
        </authorList>
    </citation>
    <scope>NUCLEOTIDE SEQUENCE [LARGE SCALE GENOMIC DNA]</scope>
    <source>
        <strain evidence="3">t26</strain>
    </source>
</reference>
<comment type="caution">
    <text evidence="2">The sequence shown here is derived from an EMBL/GenBank/DDBJ whole genome shotgun (WGS) entry which is preliminary data.</text>
</comment>
<sequence>MNLFQRFKYTIEADLHQLFDKKEQKNPIAMLNQYIREAEKQTEQTGKLLERQGQLKEKLEQEFKQNAELLAKREAQLKLATTSGEQDLIDFASDEVAAYTARNNTLQASIEASTREYFELERKFETMKHKIKDMKVRQLQLMSKENVTRAHHQMDGMIAKNNKTNFEDLESYIDKLSYQIDKDHEVTSFESRLAQLEKKSTEDNAQLLIENK</sequence>
<dbReference type="Proteomes" id="UP000232101">
    <property type="component" value="Unassembled WGS sequence"/>
</dbReference>
<dbReference type="PANTHER" id="PTHR31088">
    <property type="entry name" value="MEMBRANE-ASSOCIATED PROTEIN VIPP1, CHLOROPLASTIC"/>
    <property type="match status" value="1"/>
</dbReference>
<comment type="similarity">
    <text evidence="1">Belongs to the PspA/Vipp/IM30 family.</text>
</comment>
<dbReference type="EMBL" id="PHQY01000671">
    <property type="protein sequence ID" value="PJO41450.1"/>
    <property type="molecule type" value="Genomic_DNA"/>
</dbReference>
<name>A0A2M9Q037_9BACI</name>
<dbReference type="PANTHER" id="PTHR31088:SF6">
    <property type="entry name" value="PHAGE SHOCK PROTEIN A"/>
    <property type="match status" value="1"/>
</dbReference>
<protein>
    <recommendedName>
        <fullName evidence="4">Phage-shock protein</fullName>
    </recommendedName>
</protein>
<organism evidence="2 3">
    <name type="scientific">Lysinibacillus xylanilyticus</name>
    <dbReference type="NCBI Taxonomy" id="582475"/>
    <lineage>
        <taxon>Bacteria</taxon>
        <taxon>Bacillati</taxon>
        <taxon>Bacillota</taxon>
        <taxon>Bacilli</taxon>
        <taxon>Bacillales</taxon>
        <taxon>Bacillaceae</taxon>
        <taxon>Lysinibacillus</taxon>
    </lineage>
</organism>
<evidence type="ECO:0008006" key="4">
    <source>
        <dbReference type="Google" id="ProtNLM"/>
    </source>
</evidence>
<dbReference type="InterPro" id="IPR007157">
    <property type="entry name" value="PspA_VIPP1"/>
</dbReference>